<evidence type="ECO:0000313" key="2">
    <source>
        <dbReference type="EMBL" id="KAH7968019.1"/>
    </source>
</evidence>
<gene>
    <name evidence="2" type="ORF">HPB52_005338</name>
    <name evidence="3" type="ORF">HPB52_005339</name>
</gene>
<dbReference type="Proteomes" id="UP000821837">
    <property type="component" value="Unassembled WGS sequence"/>
</dbReference>
<evidence type="ECO:0000313" key="4">
    <source>
        <dbReference type="Proteomes" id="UP000821837"/>
    </source>
</evidence>
<sequence length="106" mass="12752">MPLLVERPKISRQMWAALKSHIMGERKRRRLEQAADEAFKRRRQEQEFMLRQDGMTVEDIKNEIRLLEQLVQELKQEEQLLLMEVQREDDPRHRALDRDVGHAHAA</sequence>
<dbReference type="InterPro" id="IPR026094">
    <property type="entry name" value="GPS2"/>
</dbReference>
<keyword evidence="1" id="KW-0175">Coiled coil</keyword>
<dbReference type="AlphaFoldDB" id="A0A9D4Q4N7"/>
<keyword evidence="4" id="KW-1185">Reference proteome</keyword>
<dbReference type="PANTHER" id="PTHR22654:SF2">
    <property type="entry name" value="G PROTEIN PATHWAY SUPPRESSOR 2"/>
    <property type="match status" value="1"/>
</dbReference>
<proteinExistence type="predicted"/>
<evidence type="ECO:0000313" key="3">
    <source>
        <dbReference type="EMBL" id="KAH7968020.1"/>
    </source>
</evidence>
<dbReference type="EMBL" id="JABSTV010001248">
    <property type="protein sequence ID" value="KAH7968019.1"/>
    <property type="molecule type" value="Genomic_DNA"/>
</dbReference>
<feature type="coiled-coil region" evidence="1">
    <location>
        <begin position="57"/>
        <end position="87"/>
    </location>
</feature>
<dbReference type="PANTHER" id="PTHR22654">
    <property type="entry name" value="G PROTEIN PATHWAY SUPPRESSOR 2"/>
    <property type="match status" value="1"/>
</dbReference>
<name>A0A9D4Q4N7_RHISA</name>
<protein>
    <submittedName>
        <fullName evidence="3">Uncharacterized protein</fullName>
    </submittedName>
</protein>
<reference evidence="3" key="1">
    <citation type="journal article" date="2020" name="Cell">
        <title>Large-Scale Comparative Analyses of Tick Genomes Elucidate Their Genetic Diversity and Vector Capacities.</title>
        <authorList>
            <consortium name="Tick Genome and Microbiome Consortium (TIGMIC)"/>
            <person name="Jia N."/>
            <person name="Wang J."/>
            <person name="Shi W."/>
            <person name="Du L."/>
            <person name="Sun Y."/>
            <person name="Zhan W."/>
            <person name="Jiang J.F."/>
            <person name="Wang Q."/>
            <person name="Zhang B."/>
            <person name="Ji P."/>
            <person name="Bell-Sakyi L."/>
            <person name="Cui X.M."/>
            <person name="Yuan T.T."/>
            <person name="Jiang B.G."/>
            <person name="Yang W.F."/>
            <person name="Lam T.T."/>
            <person name="Chang Q.C."/>
            <person name="Ding S.J."/>
            <person name="Wang X.J."/>
            <person name="Zhu J.G."/>
            <person name="Ruan X.D."/>
            <person name="Zhao L."/>
            <person name="Wei J.T."/>
            <person name="Ye R.Z."/>
            <person name="Que T.C."/>
            <person name="Du C.H."/>
            <person name="Zhou Y.H."/>
            <person name="Cheng J.X."/>
            <person name="Dai P.F."/>
            <person name="Guo W.B."/>
            <person name="Han X.H."/>
            <person name="Huang E.J."/>
            <person name="Li L.F."/>
            <person name="Wei W."/>
            <person name="Gao Y.C."/>
            <person name="Liu J.Z."/>
            <person name="Shao H.Z."/>
            <person name="Wang X."/>
            <person name="Wang C.C."/>
            <person name="Yang T.C."/>
            <person name="Huo Q.B."/>
            <person name="Li W."/>
            <person name="Chen H.Y."/>
            <person name="Chen S.E."/>
            <person name="Zhou L.G."/>
            <person name="Ni X.B."/>
            <person name="Tian J.H."/>
            <person name="Sheng Y."/>
            <person name="Liu T."/>
            <person name="Pan Y.S."/>
            <person name="Xia L.Y."/>
            <person name="Li J."/>
            <person name="Zhao F."/>
            <person name="Cao W.C."/>
        </authorList>
    </citation>
    <scope>NUCLEOTIDE SEQUENCE</scope>
    <source>
        <strain evidence="3">Rsan-2018</strain>
    </source>
</reference>
<dbReference type="GO" id="GO:0003712">
    <property type="term" value="F:transcription coregulator activity"/>
    <property type="evidence" value="ECO:0007669"/>
    <property type="project" value="TreeGrafter"/>
</dbReference>
<dbReference type="Pfam" id="PF15991">
    <property type="entry name" value="G_path_suppress"/>
    <property type="match status" value="1"/>
</dbReference>
<dbReference type="GO" id="GO:0006357">
    <property type="term" value="P:regulation of transcription by RNA polymerase II"/>
    <property type="evidence" value="ECO:0007669"/>
    <property type="project" value="TreeGrafter"/>
</dbReference>
<organism evidence="3 4">
    <name type="scientific">Rhipicephalus sanguineus</name>
    <name type="common">Brown dog tick</name>
    <name type="synonym">Ixodes sanguineus</name>
    <dbReference type="NCBI Taxonomy" id="34632"/>
    <lineage>
        <taxon>Eukaryota</taxon>
        <taxon>Metazoa</taxon>
        <taxon>Ecdysozoa</taxon>
        <taxon>Arthropoda</taxon>
        <taxon>Chelicerata</taxon>
        <taxon>Arachnida</taxon>
        <taxon>Acari</taxon>
        <taxon>Parasitiformes</taxon>
        <taxon>Ixodida</taxon>
        <taxon>Ixodoidea</taxon>
        <taxon>Ixodidae</taxon>
        <taxon>Rhipicephalinae</taxon>
        <taxon>Rhipicephalus</taxon>
        <taxon>Rhipicephalus</taxon>
    </lineage>
</organism>
<accession>A0A9D4Q4N7</accession>
<comment type="caution">
    <text evidence="3">The sequence shown here is derived from an EMBL/GenBank/DDBJ whole genome shotgun (WGS) entry which is preliminary data.</text>
</comment>
<reference evidence="3" key="2">
    <citation type="submission" date="2021-09" db="EMBL/GenBank/DDBJ databases">
        <authorList>
            <person name="Jia N."/>
            <person name="Wang J."/>
            <person name="Shi W."/>
            <person name="Du L."/>
            <person name="Sun Y."/>
            <person name="Zhan W."/>
            <person name="Jiang J."/>
            <person name="Wang Q."/>
            <person name="Zhang B."/>
            <person name="Ji P."/>
            <person name="Sakyi L.B."/>
            <person name="Cui X."/>
            <person name="Yuan T."/>
            <person name="Jiang B."/>
            <person name="Yang W."/>
            <person name="Lam T.T.-Y."/>
            <person name="Chang Q."/>
            <person name="Ding S."/>
            <person name="Wang X."/>
            <person name="Zhu J."/>
            <person name="Ruan X."/>
            <person name="Zhao L."/>
            <person name="Wei J."/>
            <person name="Que T."/>
            <person name="Du C."/>
            <person name="Cheng J."/>
            <person name="Dai P."/>
            <person name="Han X."/>
            <person name="Huang E."/>
            <person name="Gao Y."/>
            <person name="Liu J."/>
            <person name="Shao H."/>
            <person name="Ye R."/>
            <person name="Li L."/>
            <person name="Wei W."/>
            <person name="Wang X."/>
            <person name="Wang C."/>
            <person name="Huo Q."/>
            <person name="Li W."/>
            <person name="Guo W."/>
            <person name="Chen H."/>
            <person name="Chen S."/>
            <person name="Zhou L."/>
            <person name="Zhou L."/>
            <person name="Ni X."/>
            <person name="Tian J."/>
            <person name="Zhou Y."/>
            <person name="Sheng Y."/>
            <person name="Liu T."/>
            <person name="Pan Y."/>
            <person name="Xia L."/>
            <person name="Li J."/>
            <person name="Zhao F."/>
            <person name="Cao W."/>
        </authorList>
    </citation>
    <scope>NUCLEOTIDE SEQUENCE</scope>
    <source>
        <strain evidence="3">Rsan-2018</strain>
        <tissue evidence="3">Larvae</tissue>
    </source>
</reference>
<evidence type="ECO:0000256" key="1">
    <source>
        <dbReference type="SAM" id="Coils"/>
    </source>
</evidence>
<dbReference type="GO" id="GO:0005667">
    <property type="term" value="C:transcription regulator complex"/>
    <property type="evidence" value="ECO:0007669"/>
    <property type="project" value="TreeGrafter"/>
</dbReference>
<dbReference type="EMBL" id="JABSTV010001248">
    <property type="protein sequence ID" value="KAH7968020.1"/>
    <property type="molecule type" value="Genomic_DNA"/>
</dbReference>